<keyword evidence="3" id="KW-0547">Nucleotide-binding</keyword>
<accession>X0UNF9</accession>
<dbReference type="InterPro" id="IPR047112">
    <property type="entry name" value="RecG/Mfd"/>
</dbReference>
<feature type="non-terminal residue" evidence="7">
    <location>
        <position position="196"/>
    </location>
</feature>
<dbReference type="GO" id="GO:0005524">
    <property type="term" value="F:ATP binding"/>
    <property type="evidence" value="ECO:0007669"/>
    <property type="project" value="InterPro"/>
</dbReference>
<keyword evidence="4" id="KW-0238">DNA-binding</keyword>
<evidence type="ECO:0000256" key="2">
    <source>
        <dbReference type="ARBA" id="ARBA00022801"/>
    </source>
</evidence>
<protein>
    <recommendedName>
        <fullName evidence="6">Helicase ATP-binding domain-containing protein</fullName>
    </recommendedName>
</protein>
<reference evidence="7" key="1">
    <citation type="journal article" date="2014" name="Front. Microbiol.">
        <title>High frequency of phylogenetically diverse reductive dehalogenase-homologous genes in deep subseafloor sedimentary metagenomes.</title>
        <authorList>
            <person name="Kawai M."/>
            <person name="Futagami T."/>
            <person name="Toyoda A."/>
            <person name="Takaki Y."/>
            <person name="Nishi S."/>
            <person name="Hori S."/>
            <person name="Arai W."/>
            <person name="Tsubouchi T."/>
            <person name="Morono Y."/>
            <person name="Uchiyama I."/>
            <person name="Ito T."/>
            <person name="Fujiyama A."/>
            <person name="Inagaki F."/>
            <person name="Takami H."/>
        </authorList>
    </citation>
    <scope>NUCLEOTIDE SEQUENCE</scope>
    <source>
        <strain evidence="7">Expedition CK06-06</strain>
    </source>
</reference>
<keyword evidence="5" id="KW-0234">DNA repair</keyword>
<keyword evidence="3" id="KW-0347">Helicase</keyword>
<gene>
    <name evidence="7" type="ORF">S01H1_22574</name>
</gene>
<keyword evidence="1" id="KW-0227">DNA damage</keyword>
<name>X0UNF9_9ZZZZ</name>
<dbReference type="EMBL" id="BARS01012773">
    <property type="protein sequence ID" value="GAF90015.1"/>
    <property type="molecule type" value="Genomic_DNA"/>
</dbReference>
<dbReference type="PANTHER" id="PTHR47964:SF1">
    <property type="entry name" value="ATP-DEPENDENT DNA HELICASE HOMOLOG RECG, CHLOROPLASTIC"/>
    <property type="match status" value="1"/>
</dbReference>
<dbReference type="AlphaFoldDB" id="X0UNF9"/>
<dbReference type="Pfam" id="PF00270">
    <property type="entry name" value="DEAD"/>
    <property type="match status" value="1"/>
</dbReference>
<dbReference type="PANTHER" id="PTHR47964">
    <property type="entry name" value="ATP-DEPENDENT DNA HELICASE HOMOLOG RECG, CHLOROPLASTIC"/>
    <property type="match status" value="1"/>
</dbReference>
<dbReference type="PROSITE" id="PS51192">
    <property type="entry name" value="HELICASE_ATP_BIND_1"/>
    <property type="match status" value="1"/>
</dbReference>
<evidence type="ECO:0000259" key="6">
    <source>
        <dbReference type="PROSITE" id="PS51192"/>
    </source>
</evidence>
<keyword evidence="3" id="KW-0067">ATP-binding</keyword>
<comment type="caution">
    <text evidence="7">The sequence shown here is derived from an EMBL/GenBank/DDBJ whole genome shotgun (WGS) entry which is preliminary data.</text>
</comment>
<dbReference type="SUPFAM" id="SSF52540">
    <property type="entry name" value="P-loop containing nucleoside triphosphate hydrolases"/>
    <property type="match status" value="1"/>
</dbReference>
<sequence length="196" mass="21851">QNIHFPAAFENLDRAYRRLVFEEFFILQLALALKKKGMKTAVGIRHRPEARLLDSFKKLFPFELTASQLKAINEITIDMASSRPMNRLLEGDVGSGKTAVAVYALLVSVRNGYQAALMAPTEILARQHYINISELLMPLGVNVRLLVSGLKEEKKAQIKKEVASGEVDIAIGTHALIWEGIDFKALGLVVIDEQHK</sequence>
<dbReference type="GO" id="GO:0006281">
    <property type="term" value="P:DNA repair"/>
    <property type="evidence" value="ECO:0007669"/>
    <property type="project" value="UniProtKB-KW"/>
</dbReference>
<evidence type="ECO:0000256" key="5">
    <source>
        <dbReference type="ARBA" id="ARBA00023204"/>
    </source>
</evidence>
<dbReference type="SMART" id="SM00487">
    <property type="entry name" value="DEXDc"/>
    <property type="match status" value="1"/>
</dbReference>
<evidence type="ECO:0000256" key="4">
    <source>
        <dbReference type="ARBA" id="ARBA00023125"/>
    </source>
</evidence>
<dbReference type="GO" id="GO:0016787">
    <property type="term" value="F:hydrolase activity"/>
    <property type="evidence" value="ECO:0007669"/>
    <property type="project" value="UniProtKB-KW"/>
</dbReference>
<evidence type="ECO:0000256" key="1">
    <source>
        <dbReference type="ARBA" id="ARBA00022763"/>
    </source>
</evidence>
<evidence type="ECO:0000256" key="3">
    <source>
        <dbReference type="ARBA" id="ARBA00022806"/>
    </source>
</evidence>
<feature type="non-terminal residue" evidence="7">
    <location>
        <position position="1"/>
    </location>
</feature>
<organism evidence="7">
    <name type="scientific">marine sediment metagenome</name>
    <dbReference type="NCBI Taxonomy" id="412755"/>
    <lineage>
        <taxon>unclassified sequences</taxon>
        <taxon>metagenomes</taxon>
        <taxon>ecological metagenomes</taxon>
    </lineage>
</organism>
<dbReference type="GO" id="GO:0003677">
    <property type="term" value="F:DNA binding"/>
    <property type="evidence" value="ECO:0007669"/>
    <property type="project" value="UniProtKB-KW"/>
</dbReference>
<dbReference type="InterPro" id="IPR014001">
    <property type="entry name" value="Helicase_ATP-bd"/>
</dbReference>
<feature type="domain" description="Helicase ATP-binding" evidence="6">
    <location>
        <begin position="78"/>
        <end position="196"/>
    </location>
</feature>
<evidence type="ECO:0000313" key="7">
    <source>
        <dbReference type="EMBL" id="GAF90015.1"/>
    </source>
</evidence>
<keyword evidence="2" id="KW-0378">Hydrolase</keyword>
<dbReference type="InterPro" id="IPR011545">
    <property type="entry name" value="DEAD/DEAH_box_helicase_dom"/>
</dbReference>
<dbReference type="Gene3D" id="3.40.50.300">
    <property type="entry name" value="P-loop containing nucleotide triphosphate hydrolases"/>
    <property type="match status" value="1"/>
</dbReference>
<dbReference type="InterPro" id="IPR027417">
    <property type="entry name" value="P-loop_NTPase"/>
</dbReference>
<dbReference type="GO" id="GO:0003678">
    <property type="term" value="F:DNA helicase activity"/>
    <property type="evidence" value="ECO:0007669"/>
    <property type="project" value="TreeGrafter"/>
</dbReference>
<proteinExistence type="predicted"/>